<gene>
    <name evidence="2" type="ORF">PHET_07612</name>
</gene>
<keyword evidence="1" id="KW-0472">Membrane</keyword>
<evidence type="ECO:0000313" key="3">
    <source>
        <dbReference type="Proteomes" id="UP000748531"/>
    </source>
</evidence>
<evidence type="ECO:0000313" key="2">
    <source>
        <dbReference type="EMBL" id="KAF5399098.1"/>
    </source>
</evidence>
<keyword evidence="1" id="KW-0812">Transmembrane</keyword>
<sequence length="214" mass="23865">MLTGRSSIGLLQVWDLTVYCLRNGYILWAARNSIVETIVVCGPDKPYMNPSDLEVAHTRAFTAAVQRFSKTRKMGGAEYSARYLERLQSTLQQLGNEYRVANTNKNIFQTFRTPAVFVVILVIFYLITGISEFIGLSTVTNMFLFPFYMALVTLMTWLFLSYTGRAPELASAIDSAADVVIQKVITPAVQRIGQRSVQQLVGVTDRPTTSATLS</sequence>
<comment type="caution">
    <text evidence="2">The sequence shown here is derived from an EMBL/GenBank/DDBJ whole genome shotgun (WGS) entry which is preliminary data.</text>
</comment>
<dbReference type="Proteomes" id="UP000748531">
    <property type="component" value="Unassembled WGS sequence"/>
</dbReference>
<dbReference type="EMBL" id="LUCH01004353">
    <property type="protein sequence ID" value="KAF5399098.1"/>
    <property type="molecule type" value="Genomic_DNA"/>
</dbReference>
<feature type="transmembrane region" description="Helical" evidence="1">
    <location>
        <begin position="115"/>
        <end position="136"/>
    </location>
</feature>
<organism evidence="2 3">
    <name type="scientific">Paragonimus heterotremus</name>
    <dbReference type="NCBI Taxonomy" id="100268"/>
    <lineage>
        <taxon>Eukaryota</taxon>
        <taxon>Metazoa</taxon>
        <taxon>Spiralia</taxon>
        <taxon>Lophotrochozoa</taxon>
        <taxon>Platyhelminthes</taxon>
        <taxon>Trematoda</taxon>
        <taxon>Digenea</taxon>
        <taxon>Plagiorchiida</taxon>
        <taxon>Troglotremata</taxon>
        <taxon>Troglotrematidae</taxon>
        <taxon>Paragonimus</taxon>
    </lineage>
</organism>
<dbReference type="Gene3D" id="1.20.58.420">
    <property type="entry name" value="AHSP"/>
    <property type="match status" value="1"/>
</dbReference>
<keyword evidence="1" id="KW-1133">Transmembrane helix</keyword>
<name>A0A8J4WFQ2_9TREM</name>
<evidence type="ECO:0000256" key="1">
    <source>
        <dbReference type="SAM" id="Phobius"/>
    </source>
</evidence>
<dbReference type="OrthoDB" id="6270517at2759"/>
<proteinExistence type="predicted"/>
<dbReference type="AlphaFoldDB" id="A0A8J4WFQ2"/>
<accession>A0A8J4WFQ2</accession>
<protein>
    <submittedName>
        <fullName evidence="2">Uncharacterized protein</fullName>
    </submittedName>
</protein>
<reference evidence="2" key="1">
    <citation type="submission" date="2019-05" db="EMBL/GenBank/DDBJ databases">
        <title>Annotation for the trematode Paragonimus heterotremus.</title>
        <authorList>
            <person name="Choi Y.-J."/>
        </authorList>
    </citation>
    <scope>NUCLEOTIDE SEQUENCE</scope>
    <source>
        <strain evidence="2">LC</strain>
    </source>
</reference>
<feature type="transmembrane region" description="Helical" evidence="1">
    <location>
        <begin position="142"/>
        <end position="160"/>
    </location>
</feature>
<keyword evidence="3" id="KW-1185">Reference proteome</keyword>